<dbReference type="STRING" id="1183438.GKIL_3142"/>
<evidence type="ECO:0000313" key="3">
    <source>
        <dbReference type="EMBL" id="AGY59388.1"/>
    </source>
</evidence>
<proteinExistence type="predicted"/>
<dbReference type="Proteomes" id="UP000017396">
    <property type="component" value="Chromosome"/>
</dbReference>
<dbReference type="Gene3D" id="3.40.50.150">
    <property type="entry name" value="Vaccinia Virus protein VP39"/>
    <property type="match status" value="1"/>
</dbReference>
<keyword evidence="1 3" id="KW-0489">Methyltransferase</keyword>
<dbReference type="eggNOG" id="COG0742">
    <property type="taxonomic scope" value="Bacteria"/>
</dbReference>
<dbReference type="GO" id="GO:0008168">
    <property type="term" value="F:methyltransferase activity"/>
    <property type="evidence" value="ECO:0007669"/>
    <property type="project" value="UniProtKB-KW"/>
</dbReference>
<dbReference type="PATRIC" id="fig|1183438.3.peg.3093"/>
<dbReference type="NCBIfam" id="TIGR00095">
    <property type="entry name" value="16S rRNA (guanine(966)-N(2))-methyltransferase RsmD"/>
    <property type="match status" value="1"/>
</dbReference>
<evidence type="ECO:0000313" key="4">
    <source>
        <dbReference type="Proteomes" id="UP000017396"/>
    </source>
</evidence>
<dbReference type="AlphaFoldDB" id="U5QKK6"/>
<dbReference type="OrthoDB" id="9803017at2"/>
<organism evidence="3 4">
    <name type="scientific">Gloeobacter kilaueensis (strain ATCC BAA-2537 / CCAP 1431/1 / ULC 316 / JS1)</name>
    <dbReference type="NCBI Taxonomy" id="1183438"/>
    <lineage>
        <taxon>Bacteria</taxon>
        <taxon>Bacillati</taxon>
        <taxon>Cyanobacteriota</taxon>
        <taxon>Cyanophyceae</taxon>
        <taxon>Gloeobacterales</taxon>
        <taxon>Gloeobacteraceae</taxon>
        <taxon>Gloeobacter</taxon>
    </lineage>
</organism>
<dbReference type="EMBL" id="CP003587">
    <property type="protein sequence ID" value="AGY59388.1"/>
    <property type="molecule type" value="Genomic_DNA"/>
</dbReference>
<dbReference type="HOGENOM" id="CLU_075826_0_2_3"/>
<sequence length="191" mass="20683">MSLRIYGNRLLRTPSGLETRPTLGRVRSAVFGRWHDRIDGCRWLDLCAGAGSMGAEALARGAQEALGIELSAATARIAALNWEKVAPGRGTIWKADVLAGIARLVKAIRTFDLIYFDPPYRSALYAPVLAAIADAKLLVADGELAAEHSDDLPDLPEQIETLVRIDRRVYGSTAVSYYRFLAADPAPGCNS</sequence>
<dbReference type="CDD" id="cd02440">
    <property type="entry name" value="AdoMet_MTases"/>
    <property type="match status" value="1"/>
</dbReference>
<name>U5QKK6_GLOK1</name>
<dbReference type="InterPro" id="IPR029063">
    <property type="entry name" value="SAM-dependent_MTases_sf"/>
</dbReference>
<evidence type="ECO:0000256" key="1">
    <source>
        <dbReference type="ARBA" id="ARBA00022603"/>
    </source>
</evidence>
<protein>
    <submittedName>
        <fullName evidence="3">Methyltransferase</fullName>
    </submittedName>
</protein>
<dbReference type="PIRSF" id="PIRSF004553">
    <property type="entry name" value="CHP00095"/>
    <property type="match status" value="1"/>
</dbReference>
<dbReference type="SUPFAM" id="SSF53335">
    <property type="entry name" value="S-adenosyl-L-methionine-dependent methyltransferases"/>
    <property type="match status" value="1"/>
</dbReference>
<keyword evidence="2 3" id="KW-0808">Transferase</keyword>
<dbReference type="GO" id="GO:0003676">
    <property type="term" value="F:nucleic acid binding"/>
    <property type="evidence" value="ECO:0007669"/>
    <property type="project" value="InterPro"/>
</dbReference>
<dbReference type="InterPro" id="IPR002052">
    <property type="entry name" value="DNA_methylase_N6_adenine_CS"/>
</dbReference>
<dbReference type="PROSITE" id="PS00092">
    <property type="entry name" value="N6_MTASE"/>
    <property type="match status" value="1"/>
</dbReference>
<evidence type="ECO:0000256" key="2">
    <source>
        <dbReference type="ARBA" id="ARBA00022679"/>
    </source>
</evidence>
<gene>
    <name evidence="3" type="primary">rsmD</name>
    <name evidence="3" type="ORF">GKIL_3142</name>
</gene>
<accession>U5QKK6</accession>
<dbReference type="Pfam" id="PF03602">
    <property type="entry name" value="Cons_hypoth95"/>
    <property type="match status" value="1"/>
</dbReference>
<dbReference type="PANTHER" id="PTHR43542">
    <property type="entry name" value="METHYLTRANSFERASE"/>
    <property type="match status" value="1"/>
</dbReference>
<dbReference type="RefSeq" id="WP_023174648.1">
    <property type="nucleotide sequence ID" value="NC_022600.1"/>
</dbReference>
<dbReference type="PANTHER" id="PTHR43542:SF1">
    <property type="entry name" value="METHYLTRANSFERASE"/>
    <property type="match status" value="1"/>
</dbReference>
<keyword evidence="4" id="KW-1185">Reference proteome</keyword>
<dbReference type="GO" id="GO:0031167">
    <property type="term" value="P:rRNA methylation"/>
    <property type="evidence" value="ECO:0007669"/>
    <property type="project" value="InterPro"/>
</dbReference>
<dbReference type="KEGG" id="glj:GKIL_3142"/>
<dbReference type="InterPro" id="IPR004398">
    <property type="entry name" value="RNA_MeTrfase_RsmD"/>
</dbReference>
<reference evidence="3 4" key="1">
    <citation type="journal article" date="2013" name="PLoS ONE">
        <title>Cultivation and Complete Genome Sequencing of Gloeobacter kilaueensis sp. nov., from a Lava Cave in Kilauea Caldera, Hawai'i.</title>
        <authorList>
            <person name="Saw J.H."/>
            <person name="Schatz M."/>
            <person name="Brown M.V."/>
            <person name="Kunkel D.D."/>
            <person name="Foster J.S."/>
            <person name="Shick H."/>
            <person name="Christensen S."/>
            <person name="Hou S."/>
            <person name="Wan X."/>
            <person name="Donachie S.P."/>
        </authorList>
    </citation>
    <scope>NUCLEOTIDE SEQUENCE [LARGE SCALE GENOMIC DNA]</scope>
    <source>
        <strain evidence="4">JS</strain>
    </source>
</reference>